<dbReference type="PANTHER" id="PTHR12358">
    <property type="entry name" value="SPHINGOSINE KINASE"/>
    <property type="match status" value="1"/>
</dbReference>
<gene>
    <name evidence="13" type="ORF">ESA94_10700</name>
</gene>
<evidence type="ECO:0000256" key="3">
    <source>
        <dbReference type="ARBA" id="ARBA00022679"/>
    </source>
</evidence>
<dbReference type="OrthoDB" id="9786026at2"/>
<dbReference type="SMART" id="SM00046">
    <property type="entry name" value="DAGKc"/>
    <property type="match status" value="1"/>
</dbReference>
<protein>
    <submittedName>
        <fullName evidence="13">YegS/Rv2252/BmrU family lipid kinase</fullName>
    </submittedName>
</protein>
<dbReference type="EMBL" id="SDHW01000002">
    <property type="protein sequence ID" value="RXK60916.1"/>
    <property type="molecule type" value="Genomic_DNA"/>
</dbReference>
<dbReference type="AlphaFoldDB" id="A0A4Q1CJW3"/>
<feature type="domain" description="DAGKc" evidence="12">
    <location>
        <begin position="1"/>
        <end position="130"/>
    </location>
</feature>
<evidence type="ECO:0000313" key="13">
    <source>
        <dbReference type="EMBL" id="RXK60916.1"/>
    </source>
</evidence>
<evidence type="ECO:0000256" key="2">
    <source>
        <dbReference type="ARBA" id="ARBA00022516"/>
    </source>
</evidence>
<reference evidence="13 14" key="1">
    <citation type="submission" date="2019-01" db="EMBL/GenBank/DDBJ databases">
        <title>Lacibacter sp. strain TTM-7.</title>
        <authorList>
            <person name="Chen W.-M."/>
        </authorList>
    </citation>
    <scope>NUCLEOTIDE SEQUENCE [LARGE SCALE GENOMIC DNA]</scope>
    <source>
        <strain evidence="13 14">TTM-7</strain>
    </source>
</reference>
<name>A0A4Q1CJW3_9BACT</name>
<dbReference type="PANTHER" id="PTHR12358:SF106">
    <property type="entry name" value="LIPID KINASE YEGS"/>
    <property type="match status" value="1"/>
</dbReference>
<dbReference type="RefSeq" id="WP_129130877.1">
    <property type="nucleotide sequence ID" value="NZ_SDHW01000002.1"/>
</dbReference>
<evidence type="ECO:0000259" key="12">
    <source>
        <dbReference type="PROSITE" id="PS50146"/>
    </source>
</evidence>
<evidence type="ECO:0000256" key="6">
    <source>
        <dbReference type="ARBA" id="ARBA00022777"/>
    </source>
</evidence>
<accession>A0A4Q1CJW3</accession>
<dbReference type="InterPro" id="IPR005218">
    <property type="entry name" value="Diacylglycerol/lipid_kinase"/>
</dbReference>
<dbReference type="GO" id="GO:0046872">
    <property type="term" value="F:metal ion binding"/>
    <property type="evidence" value="ECO:0007669"/>
    <property type="project" value="UniProtKB-KW"/>
</dbReference>
<dbReference type="GO" id="GO:0008654">
    <property type="term" value="P:phospholipid biosynthetic process"/>
    <property type="evidence" value="ECO:0007669"/>
    <property type="project" value="UniProtKB-KW"/>
</dbReference>
<keyword evidence="10" id="KW-0594">Phospholipid biosynthesis</keyword>
<keyword evidence="6 13" id="KW-0418">Kinase</keyword>
<keyword evidence="5" id="KW-0547">Nucleotide-binding</keyword>
<keyword evidence="8" id="KW-0460">Magnesium</keyword>
<dbReference type="GO" id="GO:0005886">
    <property type="term" value="C:plasma membrane"/>
    <property type="evidence" value="ECO:0007669"/>
    <property type="project" value="TreeGrafter"/>
</dbReference>
<evidence type="ECO:0000256" key="1">
    <source>
        <dbReference type="ARBA" id="ARBA00001946"/>
    </source>
</evidence>
<keyword evidence="9" id="KW-0443">Lipid metabolism</keyword>
<keyword evidence="2" id="KW-0444">Lipid biosynthesis</keyword>
<evidence type="ECO:0000256" key="9">
    <source>
        <dbReference type="ARBA" id="ARBA00023098"/>
    </source>
</evidence>
<dbReference type="PROSITE" id="PS50146">
    <property type="entry name" value="DAGK"/>
    <property type="match status" value="1"/>
</dbReference>
<dbReference type="Pfam" id="PF19279">
    <property type="entry name" value="YegS_C"/>
    <property type="match status" value="1"/>
</dbReference>
<dbReference type="Gene3D" id="2.60.200.40">
    <property type="match status" value="1"/>
</dbReference>
<comment type="cofactor">
    <cofactor evidence="1">
        <name>Mg(2+)</name>
        <dbReference type="ChEBI" id="CHEBI:18420"/>
    </cofactor>
</comment>
<keyword evidence="3" id="KW-0808">Transferase</keyword>
<dbReference type="InterPro" id="IPR050187">
    <property type="entry name" value="Lipid_Phosphate_FormReg"/>
</dbReference>
<dbReference type="NCBIfam" id="TIGR00147">
    <property type="entry name" value="YegS/Rv2252/BmrU family lipid kinase"/>
    <property type="match status" value="1"/>
</dbReference>
<evidence type="ECO:0000256" key="5">
    <source>
        <dbReference type="ARBA" id="ARBA00022741"/>
    </source>
</evidence>
<dbReference type="Proteomes" id="UP000290204">
    <property type="component" value="Unassembled WGS sequence"/>
</dbReference>
<dbReference type="SUPFAM" id="SSF111331">
    <property type="entry name" value="NAD kinase/diacylglycerol kinase-like"/>
    <property type="match status" value="1"/>
</dbReference>
<keyword evidence="14" id="KW-1185">Reference proteome</keyword>
<dbReference type="Pfam" id="PF00781">
    <property type="entry name" value="DAGK_cat"/>
    <property type="match status" value="1"/>
</dbReference>
<evidence type="ECO:0000313" key="14">
    <source>
        <dbReference type="Proteomes" id="UP000290204"/>
    </source>
</evidence>
<evidence type="ECO:0000256" key="11">
    <source>
        <dbReference type="ARBA" id="ARBA00023264"/>
    </source>
</evidence>
<evidence type="ECO:0000256" key="7">
    <source>
        <dbReference type="ARBA" id="ARBA00022840"/>
    </source>
</evidence>
<dbReference type="GO" id="GO:0016301">
    <property type="term" value="F:kinase activity"/>
    <property type="evidence" value="ECO:0007669"/>
    <property type="project" value="UniProtKB-KW"/>
</dbReference>
<keyword evidence="7" id="KW-0067">ATP-binding</keyword>
<keyword evidence="4" id="KW-0479">Metal-binding</keyword>
<evidence type="ECO:0000256" key="4">
    <source>
        <dbReference type="ARBA" id="ARBA00022723"/>
    </source>
</evidence>
<dbReference type="Gene3D" id="3.40.50.10330">
    <property type="entry name" value="Probable inorganic polyphosphate/atp-NAD kinase, domain 1"/>
    <property type="match status" value="1"/>
</dbReference>
<keyword evidence="11" id="KW-1208">Phospholipid metabolism</keyword>
<evidence type="ECO:0000256" key="10">
    <source>
        <dbReference type="ARBA" id="ARBA00023209"/>
    </source>
</evidence>
<dbReference type="InterPro" id="IPR045540">
    <property type="entry name" value="YegS/DAGK_C"/>
</dbReference>
<dbReference type="GO" id="GO:0005524">
    <property type="term" value="F:ATP binding"/>
    <property type="evidence" value="ECO:0007669"/>
    <property type="project" value="UniProtKB-KW"/>
</dbReference>
<evidence type="ECO:0000256" key="8">
    <source>
        <dbReference type="ARBA" id="ARBA00022842"/>
    </source>
</evidence>
<organism evidence="13 14">
    <name type="scientific">Lacibacter luteus</name>
    <dbReference type="NCBI Taxonomy" id="2508719"/>
    <lineage>
        <taxon>Bacteria</taxon>
        <taxon>Pseudomonadati</taxon>
        <taxon>Bacteroidota</taxon>
        <taxon>Chitinophagia</taxon>
        <taxon>Chitinophagales</taxon>
        <taxon>Chitinophagaceae</taxon>
        <taxon>Lacibacter</taxon>
    </lineage>
</organism>
<dbReference type="InterPro" id="IPR001206">
    <property type="entry name" value="Diacylglycerol_kinase_cat_dom"/>
</dbReference>
<proteinExistence type="predicted"/>
<dbReference type="InterPro" id="IPR017438">
    <property type="entry name" value="ATP-NAD_kinase_N"/>
</dbReference>
<dbReference type="InterPro" id="IPR016064">
    <property type="entry name" value="NAD/diacylglycerol_kinase_sf"/>
</dbReference>
<sequence>MQRRFIFLFNPRSGVQTGKPLQQLIEERCKKEQVEFSIEHSRADADYSFLIEKINTAAVTDVVIAGGDGTISTILAAIHHLPVNIGIIPRGSGNGLAFAAGIPKNINKAFDVIFKGTAQRVDAFTINGRFSCMLSGIGFDAKVAHEFDKQSKRGLLKYIQLSLENIASIKTYPFTISSKEINLQLDAYFISIANSNQFGNHVTIAPKASLQDGLVDVVAVEKANLFAMISRVIWHIRFGTFTTDFAKRNGITYFQTKELTITNTGNAPLHIDGDGKEAAGVFHIKVIASAYSLLMP</sequence>
<comment type="caution">
    <text evidence="13">The sequence shown here is derived from an EMBL/GenBank/DDBJ whole genome shotgun (WGS) entry which is preliminary data.</text>
</comment>